<evidence type="ECO:0000256" key="2">
    <source>
        <dbReference type="ARBA" id="ARBA00022801"/>
    </source>
</evidence>
<comment type="similarity">
    <text evidence="1">Belongs to the glycosyl hydrolase 13 family.</text>
</comment>
<dbReference type="Gene3D" id="3.20.20.80">
    <property type="entry name" value="Glycosidases"/>
    <property type="match status" value="1"/>
</dbReference>
<keyword evidence="6" id="KW-1185">Reference proteome</keyword>
<dbReference type="FunFam" id="3.90.400.10:FF:000002">
    <property type="entry name" value="Sucrose isomerase"/>
    <property type="match status" value="1"/>
</dbReference>
<dbReference type="PANTHER" id="PTHR10357">
    <property type="entry name" value="ALPHA-AMYLASE FAMILY MEMBER"/>
    <property type="match status" value="1"/>
</dbReference>
<proteinExistence type="inferred from homology"/>
<keyword evidence="2" id="KW-0378">Hydrolase</keyword>
<dbReference type="InterPro" id="IPR045857">
    <property type="entry name" value="O16G_dom_2"/>
</dbReference>
<dbReference type="EMBL" id="QTJR01000004">
    <property type="protein sequence ID" value="RDY67892.1"/>
    <property type="molecule type" value="Genomic_DNA"/>
</dbReference>
<dbReference type="Pfam" id="PF00128">
    <property type="entry name" value="Alpha-amylase"/>
    <property type="match status" value="1"/>
</dbReference>
<comment type="caution">
    <text evidence="5">The sequence shown here is derived from an EMBL/GenBank/DDBJ whole genome shotgun (WGS) entry which is preliminary data.</text>
</comment>
<organism evidence="5 6">
    <name type="scientific">Lysobacter soli</name>
    <dbReference type="NCBI Taxonomy" id="453783"/>
    <lineage>
        <taxon>Bacteria</taxon>
        <taxon>Pseudomonadati</taxon>
        <taxon>Pseudomonadota</taxon>
        <taxon>Gammaproteobacteria</taxon>
        <taxon>Lysobacterales</taxon>
        <taxon>Lysobacteraceae</taxon>
        <taxon>Lysobacter</taxon>
    </lineage>
</organism>
<dbReference type="InterPro" id="IPR006047">
    <property type="entry name" value="GH13_cat_dom"/>
</dbReference>
<dbReference type="SUPFAM" id="SSF51011">
    <property type="entry name" value="Glycosyl hydrolase domain"/>
    <property type="match status" value="1"/>
</dbReference>
<dbReference type="Gene3D" id="2.60.40.1180">
    <property type="entry name" value="Golgi alpha-mannosidase II"/>
    <property type="match status" value="1"/>
</dbReference>
<evidence type="ECO:0000256" key="3">
    <source>
        <dbReference type="ARBA" id="ARBA00023295"/>
    </source>
</evidence>
<dbReference type="AlphaFoldDB" id="A0A3D8VEP7"/>
<keyword evidence="3" id="KW-0326">Glycosidase</keyword>
<dbReference type="InterPro" id="IPR017853">
    <property type="entry name" value="GH"/>
</dbReference>
<dbReference type="GO" id="GO:0004556">
    <property type="term" value="F:alpha-amylase activity"/>
    <property type="evidence" value="ECO:0007669"/>
    <property type="project" value="TreeGrafter"/>
</dbReference>
<dbReference type="Proteomes" id="UP000256829">
    <property type="component" value="Unassembled WGS sequence"/>
</dbReference>
<evidence type="ECO:0000256" key="1">
    <source>
        <dbReference type="ARBA" id="ARBA00008061"/>
    </source>
</evidence>
<dbReference type="Gene3D" id="3.90.400.10">
    <property type="entry name" value="Oligo-1,6-glucosidase, Domain 2"/>
    <property type="match status" value="1"/>
</dbReference>
<protein>
    <submittedName>
        <fullName evidence="5">DUF3459 domain-containing protein</fullName>
    </submittedName>
</protein>
<evidence type="ECO:0000313" key="5">
    <source>
        <dbReference type="EMBL" id="RDY67892.1"/>
    </source>
</evidence>
<dbReference type="CDD" id="cd11330">
    <property type="entry name" value="AmyAc_OligoGlu"/>
    <property type="match status" value="1"/>
</dbReference>
<feature type="domain" description="Glycosyl hydrolase family 13 catalytic" evidence="4">
    <location>
        <begin position="20"/>
        <end position="409"/>
    </location>
</feature>
<dbReference type="RefSeq" id="WP_115842015.1">
    <property type="nucleotide sequence ID" value="NZ_CP183976.1"/>
</dbReference>
<dbReference type="SMART" id="SM00642">
    <property type="entry name" value="Aamy"/>
    <property type="match status" value="1"/>
</dbReference>
<evidence type="ECO:0000259" key="4">
    <source>
        <dbReference type="SMART" id="SM00642"/>
    </source>
</evidence>
<dbReference type="InterPro" id="IPR013780">
    <property type="entry name" value="Glyco_hydro_b"/>
</dbReference>
<dbReference type="PANTHER" id="PTHR10357:SF179">
    <property type="entry name" value="NEUTRAL AND BASIC AMINO ACID TRANSPORT PROTEIN RBAT"/>
    <property type="match status" value="1"/>
</dbReference>
<evidence type="ECO:0000313" key="6">
    <source>
        <dbReference type="Proteomes" id="UP000256829"/>
    </source>
</evidence>
<accession>A0A3D8VEP7</accession>
<reference evidence="5 6" key="1">
    <citation type="submission" date="2018-08" db="EMBL/GenBank/DDBJ databases">
        <title>Lysobacter soli KCTC 22011, whole genome shotgun sequence.</title>
        <authorList>
            <person name="Zhang X."/>
            <person name="Feng G."/>
            <person name="Zhu H."/>
        </authorList>
    </citation>
    <scope>NUCLEOTIDE SEQUENCE [LARGE SCALE GENOMIC DNA]</scope>
    <source>
        <strain evidence="5 6">KCTC 22011</strain>
    </source>
</reference>
<dbReference type="SUPFAM" id="SSF51445">
    <property type="entry name" value="(Trans)glycosidases"/>
    <property type="match status" value="1"/>
</dbReference>
<dbReference type="GO" id="GO:0009313">
    <property type="term" value="P:oligosaccharide catabolic process"/>
    <property type="evidence" value="ECO:0007669"/>
    <property type="project" value="TreeGrafter"/>
</dbReference>
<name>A0A3D8VEP7_9GAMM</name>
<sequence length="546" mass="61290">MAAGSNAGQTNWWRGAVIYQIYPRSFLDTNGDGVGDLPGIEARLDYVASLGVDAIWISPFFKSPMADFGYDIADYRDVDPLFGTLDDFDRLLAKAHSLGIRVMIDQVLSHTSIEHAWFKESRESRDNPKADWYVWADAKPDGTPPNNWMSLFGGVAWQWEPRRQQYFLHNFLASQPDLNFHNPAVQEATLDNVKFWLDRGVDGLRLDAINFCFHDAQLRDNPAKPLELRTGRGFSPDNPYAFQYHWYNNTQPENIPFLEQLRALLDRYPGATTLGEISSEDSLATMAEYVNDRRLHMGYSFELLTDDASAAYIRGTVENLEAKMRDGWPCWAISNHDVQRAVTRWNPGAAYDADLARQLVALVCSLRGSVCLYQGEELGLTEADVPFEALQDPYGITFWPTFKGRDGCRTPMPWNDQPHGGFSMTRPWLPVPAEHGELTVAAQDASEDSVLNGVRHLLRWRKSHPALVTGEIGFLEADEPVLAFTRRGADESLLVVFNLSASAQTWAVPASIGTPTPLTDHGLRAGELQGRTLHLPPRGVFYARVD</sequence>
<gene>
    <name evidence="5" type="ORF">DX912_08290</name>
</gene>